<evidence type="ECO:0000313" key="2">
    <source>
        <dbReference type="Proteomes" id="UP000823775"/>
    </source>
</evidence>
<dbReference type="Proteomes" id="UP000823775">
    <property type="component" value="Unassembled WGS sequence"/>
</dbReference>
<feature type="non-terminal residue" evidence="1">
    <location>
        <position position="87"/>
    </location>
</feature>
<keyword evidence="2" id="KW-1185">Reference proteome</keyword>
<comment type="caution">
    <text evidence="1">The sequence shown here is derived from an EMBL/GenBank/DDBJ whole genome shotgun (WGS) entry which is preliminary data.</text>
</comment>
<protein>
    <submittedName>
        <fullName evidence="1">Uncharacterized protein</fullName>
    </submittedName>
</protein>
<dbReference type="EMBL" id="JACEIK010114148">
    <property type="protein sequence ID" value="MCE5167447.1"/>
    <property type="molecule type" value="Genomic_DNA"/>
</dbReference>
<gene>
    <name evidence="1" type="ORF">HAX54_003147</name>
</gene>
<organism evidence="1 2">
    <name type="scientific">Datura stramonium</name>
    <name type="common">Jimsonweed</name>
    <name type="synonym">Common thornapple</name>
    <dbReference type="NCBI Taxonomy" id="4076"/>
    <lineage>
        <taxon>Eukaryota</taxon>
        <taxon>Viridiplantae</taxon>
        <taxon>Streptophyta</taxon>
        <taxon>Embryophyta</taxon>
        <taxon>Tracheophyta</taxon>
        <taxon>Spermatophyta</taxon>
        <taxon>Magnoliopsida</taxon>
        <taxon>eudicotyledons</taxon>
        <taxon>Gunneridae</taxon>
        <taxon>Pentapetalae</taxon>
        <taxon>asterids</taxon>
        <taxon>lamiids</taxon>
        <taxon>Solanales</taxon>
        <taxon>Solanaceae</taxon>
        <taxon>Solanoideae</taxon>
        <taxon>Datureae</taxon>
        <taxon>Datura</taxon>
    </lineage>
</organism>
<name>A0ABS8Y865_DATST</name>
<accession>A0ABS8Y865</accession>
<evidence type="ECO:0000313" key="1">
    <source>
        <dbReference type="EMBL" id="MCE5167447.1"/>
    </source>
</evidence>
<reference evidence="1 2" key="1">
    <citation type="journal article" date="2021" name="BMC Genomics">
        <title>Datura genome reveals duplications of psychoactive alkaloid biosynthetic genes and high mutation rate following tissue culture.</title>
        <authorList>
            <person name="Rajewski A."/>
            <person name="Carter-House D."/>
            <person name="Stajich J."/>
            <person name="Litt A."/>
        </authorList>
    </citation>
    <scope>NUCLEOTIDE SEQUENCE [LARGE SCALE GENOMIC DNA]</scope>
    <source>
        <strain evidence="1">AR-01</strain>
    </source>
</reference>
<sequence>MGYRVLFGRWLCAGFGKRETRSGRSSGQQWPELWRRRRWCSSDRQGEKRGKEGGAGLHVVVGKREMGTAAGLVVATAVAGSREKRER</sequence>
<proteinExistence type="predicted"/>